<organism evidence="9 10">
    <name type="scientific">Acetivibrio thermocellus AD2</name>
    <dbReference type="NCBI Taxonomy" id="1138384"/>
    <lineage>
        <taxon>Bacteria</taxon>
        <taxon>Bacillati</taxon>
        <taxon>Bacillota</taxon>
        <taxon>Clostridia</taxon>
        <taxon>Eubacteriales</taxon>
        <taxon>Oscillospiraceae</taxon>
        <taxon>Acetivibrio</taxon>
    </lineage>
</organism>
<evidence type="ECO:0000256" key="7">
    <source>
        <dbReference type="SAM" id="Phobius"/>
    </source>
</evidence>
<keyword evidence="2" id="KW-1003">Cell membrane</keyword>
<comment type="similarity">
    <text evidence="6">Belongs to the ThrE exporter (TC 2.A.79) family.</text>
</comment>
<evidence type="ECO:0000256" key="1">
    <source>
        <dbReference type="ARBA" id="ARBA00004651"/>
    </source>
</evidence>
<feature type="transmembrane region" description="Helical" evidence="7">
    <location>
        <begin position="169"/>
        <end position="189"/>
    </location>
</feature>
<dbReference type="GO" id="GO:0022857">
    <property type="term" value="F:transmembrane transporter activity"/>
    <property type="evidence" value="ECO:0007669"/>
    <property type="project" value="InterPro"/>
</dbReference>
<evidence type="ECO:0000259" key="8">
    <source>
        <dbReference type="Pfam" id="PF06738"/>
    </source>
</evidence>
<comment type="caution">
    <text evidence="9">The sequence shown here is derived from an EMBL/GenBank/DDBJ whole genome shotgun (WGS) entry which is preliminary data.</text>
</comment>
<evidence type="ECO:0000313" key="9">
    <source>
        <dbReference type="EMBL" id="PFH03211.1"/>
    </source>
</evidence>
<feature type="transmembrane region" description="Helical" evidence="7">
    <location>
        <begin position="195"/>
        <end position="213"/>
    </location>
</feature>
<dbReference type="InterPro" id="IPR010619">
    <property type="entry name" value="ThrE-like_N"/>
</dbReference>
<evidence type="ECO:0000256" key="5">
    <source>
        <dbReference type="ARBA" id="ARBA00023136"/>
    </source>
</evidence>
<protein>
    <submittedName>
        <fullName evidence="9">Uncharacterized membrane protein YjjP (DUF1212 family)</fullName>
    </submittedName>
</protein>
<dbReference type="PANTHER" id="PTHR34390:SF2">
    <property type="entry name" value="SUCCINATE TRANSPORTER SUBUNIT YJJP-RELATED"/>
    <property type="match status" value="1"/>
</dbReference>
<dbReference type="AlphaFoldDB" id="A0AB36TIQ0"/>
<evidence type="ECO:0000256" key="6">
    <source>
        <dbReference type="ARBA" id="ARBA00034125"/>
    </source>
</evidence>
<keyword evidence="3 7" id="KW-0812">Transmembrane</keyword>
<keyword evidence="5 7" id="KW-0472">Membrane</keyword>
<feature type="transmembrane region" description="Helical" evidence="7">
    <location>
        <begin position="234"/>
        <end position="255"/>
    </location>
</feature>
<feature type="transmembrane region" description="Helical" evidence="7">
    <location>
        <begin position="141"/>
        <end position="157"/>
    </location>
</feature>
<proteinExistence type="inferred from homology"/>
<keyword evidence="4 7" id="KW-1133">Transmembrane helix</keyword>
<dbReference type="GO" id="GO:0005886">
    <property type="term" value="C:plasma membrane"/>
    <property type="evidence" value="ECO:0007669"/>
    <property type="project" value="UniProtKB-SubCell"/>
</dbReference>
<dbReference type="Pfam" id="PF06738">
    <property type="entry name" value="ThrE"/>
    <property type="match status" value="1"/>
</dbReference>
<dbReference type="InterPro" id="IPR050539">
    <property type="entry name" value="ThrE_Dicarb/AminoAcid_Exp"/>
</dbReference>
<evidence type="ECO:0000313" key="10">
    <source>
        <dbReference type="Proteomes" id="UP000223596"/>
    </source>
</evidence>
<evidence type="ECO:0000256" key="4">
    <source>
        <dbReference type="ARBA" id="ARBA00022989"/>
    </source>
</evidence>
<name>A0AB36TIQ0_ACETH</name>
<evidence type="ECO:0000256" key="2">
    <source>
        <dbReference type="ARBA" id="ARBA00022475"/>
    </source>
</evidence>
<dbReference type="PANTHER" id="PTHR34390">
    <property type="entry name" value="UPF0442 PROTEIN YJJB-RELATED"/>
    <property type="match status" value="1"/>
</dbReference>
<dbReference type="GO" id="GO:0015744">
    <property type="term" value="P:succinate transport"/>
    <property type="evidence" value="ECO:0007669"/>
    <property type="project" value="TreeGrafter"/>
</dbReference>
<feature type="domain" description="Threonine/serine exporter-like N-terminal" evidence="8">
    <location>
        <begin position="14"/>
        <end position="251"/>
    </location>
</feature>
<dbReference type="EMBL" id="PDBW01000001">
    <property type="protein sequence ID" value="PFH03211.1"/>
    <property type="molecule type" value="Genomic_DNA"/>
</dbReference>
<dbReference type="RefSeq" id="WP_003512486.1">
    <property type="nucleotide sequence ID" value="NZ_CP013828.1"/>
</dbReference>
<evidence type="ECO:0000256" key="3">
    <source>
        <dbReference type="ARBA" id="ARBA00022692"/>
    </source>
</evidence>
<comment type="subcellular location">
    <subcellularLocation>
        <location evidence="1">Cell membrane</location>
        <topology evidence="1">Multi-pass membrane protein</topology>
    </subcellularLocation>
</comment>
<reference evidence="9 10" key="1">
    <citation type="submission" date="2017-09" db="EMBL/GenBank/DDBJ databases">
        <title>Evaluation of Pacific Biosciences Sequencing Technology to Finishing C. thermocellum Genome Sequences.</title>
        <authorList>
            <person name="Brown S."/>
        </authorList>
    </citation>
    <scope>NUCLEOTIDE SEQUENCE [LARGE SCALE GENOMIC DNA]</scope>
    <source>
        <strain evidence="9 10">AD2</strain>
    </source>
</reference>
<gene>
    <name evidence="9" type="ORF">M972_112012</name>
</gene>
<dbReference type="Proteomes" id="UP000223596">
    <property type="component" value="Unassembled WGS sequence"/>
</dbReference>
<sequence>MRVNGMKTNQVIEVALKAGEILLTGGAEIYRVEDTVTRICGSYNVRAECFVLPTGIFITVIDSEGNPVSIIRRIRKRTVNLEQVEKVNSFSRSLKDRTLSYQEAMAGLKDIAALDGYGYVLKLIVAGIAPFVYALLFRGTVLEACVSFLIGIVIYAIKEKITQAGVFEFFEYFASGVAAGALSTLAIKLFPFMDLYRIIIASIIILLPGLAITNAMKDALYGDIVSSMFRLTEAVFVAAAVGVGVAIALSVGLRWI</sequence>
<accession>A0AB36TIQ0</accession>